<evidence type="ECO:0000313" key="6">
    <source>
        <dbReference type="EMBL" id="KAK4724298.1"/>
    </source>
</evidence>
<protein>
    <recommendedName>
        <fullName evidence="8">S-adenosylmethionine-dependent methyltransferase</fullName>
    </recommendedName>
</protein>
<evidence type="ECO:0000313" key="7">
    <source>
        <dbReference type="Proteomes" id="UP001311915"/>
    </source>
</evidence>
<keyword evidence="7" id="KW-1185">Reference proteome</keyword>
<dbReference type="GO" id="GO:0008168">
    <property type="term" value="F:methyltransferase activity"/>
    <property type="evidence" value="ECO:0007669"/>
    <property type="project" value="UniProtKB-KW"/>
</dbReference>
<dbReference type="GO" id="GO:0032259">
    <property type="term" value="P:methylation"/>
    <property type="evidence" value="ECO:0007669"/>
    <property type="project" value="UniProtKB-KW"/>
</dbReference>
<accession>A0AAV9LFV7</accession>
<keyword evidence="2" id="KW-0489">Methyltransferase</keyword>
<comment type="similarity">
    <text evidence="1">Belongs to the methyltransferase superfamily. Type-7 methyltransferase family.</text>
</comment>
<evidence type="ECO:0000256" key="4">
    <source>
        <dbReference type="ARBA" id="ARBA00022723"/>
    </source>
</evidence>
<sequence length="287" mass="32946">MGCSVGPNTFFAMQNIVEAIKDKYHSTSPEIEFQVFFNDHVTNDFNILFKSLFSNQKPYFAAAIPGSFYGRLFPSCSLHIAYSCYTLQWLSQVPKDMKNKRRIHYDGASIEVWNAYVAQFHKDMEVFLSARAEEIVPGGLIVLVLPAIPSEIHYSKIGYRVFTFLESSLIDMVNEGIVEESLVDSFNFPVYFPSTEEMTKAVEKNGCFSIERMELTNPQSGIDANSFINHIRAGFEEMFTIHFGSKIADEMFERTLEKIEEISAWLEDEYCKTTRQLFLVLKCKINL</sequence>
<gene>
    <name evidence="6" type="ORF">R3W88_027077</name>
</gene>
<dbReference type="EMBL" id="JAWPEI010000006">
    <property type="protein sequence ID" value="KAK4724298.1"/>
    <property type="molecule type" value="Genomic_DNA"/>
</dbReference>
<evidence type="ECO:0000256" key="1">
    <source>
        <dbReference type="ARBA" id="ARBA00007967"/>
    </source>
</evidence>
<dbReference type="Proteomes" id="UP001311915">
    <property type="component" value="Unassembled WGS sequence"/>
</dbReference>
<dbReference type="SUPFAM" id="SSF53335">
    <property type="entry name" value="S-adenosyl-L-methionine-dependent methyltransferases"/>
    <property type="match status" value="1"/>
</dbReference>
<dbReference type="Gene3D" id="1.10.1200.270">
    <property type="entry name" value="Methyltransferase, alpha-helical capping domain"/>
    <property type="match status" value="1"/>
</dbReference>
<keyword evidence="5" id="KW-0460">Magnesium</keyword>
<dbReference type="InterPro" id="IPR029063">
    <property type="entry name" value="SAM-dependent_MTases_sf"/>
</dbReference>
<proteinExistence type="inferred from homology"/>
<reference evidence="6 7" key="1">
    <citation type="submission" date="2023-10" db="EMBL/GenBank/DDBJ databases">
        <title>Genome-Wide Identification Analysis in wild type Solanum Pinnatisectum Reveals Some Genes Defensing Phytophthora Infestans.</title>
        <authorList>
            <person name="Sun C."/>
        </authorList>
    </citation>
    <scope>NUCLEOTIDE SEQUENCE [LARGE SCALE GENOMIC DNA]</scope>
    <source>
        <strain evidence="6">LQN</strain>
        <tissue evidence="6">Leaf</tissue>
    </source>
</reference>
<dbReference type="Pfam" id="PF03492">
    <property type="entry name" value="Methyltransf_7"/>
    <property type="match status" value="1"/>
</dbReference>
<dbReference type="InterPro" id="IPR042086">
    <property type="entry name" value="MeTrfase_capping"/>
</dbReference>
<evidence type="ECO:0000256" key="3">
    <source>
        <dbReference type="ARBA" id="ARBA00022679"/>
    </source>
</evidence>
<comment type="caution">
    <text evidence="6">The sequence shown here is derived from an EMBL/GenBank/DDBJ whole genome shotgun (WGS) entry which is preliminary data.</text>
</comment>
<dbReference type="GO" id="GO:0046872">
    <property type="term" value="F:metal ion binding"/>
    <property type="evidence" value="ECO:0007669"/>
    <property type="project" value="UniProtKB-KW"/>
</dbReference>
<keyword evidence="3" id="KW-0808">Transferase</keyword>
<dbReference type="Gene3D" id="3.40.50.150">
    <property type="entry name" value="Vaccinia Virus protein VP39"/>
    <property type="match status" value="1"/>
</dbReference>
<evidence type="ECO:0000256" key="2">
    <source>
        <dbReference type="ARBA" id="ARBA00022603"/>
    </source>
</evidence>
<evidence type="ECO:0000256" key="5">
    <source>
        <dbReference type="ARBA" id="ARBA00022842"/>
    </source>
</evidence>
<dbReference type="PANTHER" id="PTHR31009">
    <property type="entry name" value="S-ADENOSYL-L-METHIONINE:CARBOXYL METHYLTRANSFERASE FAMILY PROTEIN"/>
    <property type="match status" value="1"/>
</dbReference>
<evidence type="ECO:0008006" key="8">
    <source>
        <dbReference type="Google" id="ProtNLM"/>
    </source>
</evidence>
<name>A0AAV9LFV7_9SOLN</name>
<keyword evidence="4" id="KW-0479">Metal-binding</keyword>
<organism evidence="6 7">
    <name type="scientific">Solanum pinnatisectum</name>
    <name type="common">tansyleaf nightshade</name>
    <dbReference type="NCBI Taxonomy" id="50273"/>
    <lineage>
        <taxon>Eukaryota</taxon>
        <taxon>Viridiplantae</taxon>
        <taxon>Streptophyta</taxon>
        <taxon>Embryophyta</taxon>
        <taxon>Tracheophyta</taxon>
        <taxon>Spermatophyta</taxon>
        <taxon>Magnoliopsida</taxon>
        <taxon>eudicotyledons</taxon>
        <taxon>Gunneridae</taxon>
        <taxon>Pentapetalae</taxon>
        <taxon>asterids</taxon>
        <taxon>lamiids</taxon>
        <taxon>Solanales</taxon>
        <taxon>Solanaceae</taxon>
        <taxon>Solanoideae</taxon>
        <taxon>Solaneae</taxon>
        <taxon>Solanum</taxon>
    </lineage>
</organism>
<dbReference type="AlphaFoldDB" id="A0AAV9LFV7"/>
<dbReference type="InterPro" id="IPR005299">
    <property type="entry name" value="MeTrfase_7"/>
</dbReference>